<keyword evidence="3" id="KW-1185">Reference proteome</keyword>
<evidence type="ECO:0000313" key="3">
    <source>
        <dbReference type="Proteomes" id="UP001303046"/>
    </source>
</evidence>
<evidence type="ECO:0000313" key="2">
    <source>
        <dbReference type="EMBL" id="KAK6757564.1"/>
    </source>
</evidence>
<name>A0ABR1E4E5_NECAM</name>
<dbReference type="EMBL" id="JAVFWL010000005">
    <property type="protein sequence ID" value="KAK6757564.1"/>
    <property type="molecule type" value="Genomic_DNA"/>
</dbReference>
<comment type="caution">
    <text evidence="2">The sequence shown here is derived from an EMBL/GenBank/DDBJ whole genome shotgun (WGS) entry which is preliminary data.</text>
</comment>
<feature type="compositionally biased region" description="Polar residues" evidence="1">
    <location>
        <begin position="133"/>
        <end position="143"/>
    </location>
</feature>
<organism evidence="2 3">
    <name type="scientific">Necator americanus</name>
    <name type="common">Human hookworm</name>
    <dbReference type="NCBI Taxonomy" id="51031"/>
    <lineage>
        <taxon>Eukaryota</taxon>
        <taxon>Metazoa</taxon>
        <taxon>Ecdysozoa</taxon>
        <taxon>Nematoda</taxon>
        <taxon>Chromadorea</taxon>
        <taxon>Rhabditida</taxon>
        <taxon>Rhabditina</taxon>
        <taxon>Rhabditomorpha</taxon>
        <taxon>Strongyloidea</taxon>
        <taxon>Ancylostomatidae</taxon>
        <taxon>Bunostominae</taxon>
        <taxon>Necator</taxon>
    </lineage>
</organism>
<protein>
    <submittedName>
        <fullName evidence="2">Uncharacterized protein</fullName>
    </submittedName>
</protein>
<dbReference type="Proteomes" id="UP001303046">
    <property type="component" value="Unassembled WGS sequence"/>
</dbReference>
<sequence length="160" mass="18493">MQYNDKGERHSEFIMTTKTTHGYSQFQKSFSRHQAQESPARKNHIEIDQITVSKAFFQAQFAVVPEFITRSFLLQRRFSLTRRGKKAAKFIKGSLETIIDWDLCWSAFAKTTRECVSPETLLLIREGEAVGATTYSRSSSQTDAENRQKKSSKREEQQIC</sequence>
<feature type="compositionally biased region" description="Basic and acidic residues" evidence="1">
    <location>
        <begin position="144"/>
        <end position="160"/>
    </location>
</feature>
<accession>A0ABR1E4E5</accession>
<reference evidence="2 3" key="1">
    <citation type="submission" date="2023-08" db="EMBL/GenBank/DDBJ databases">
        <title>A Necator americanus chromosomal reference genome.</title>
        <authorList>
            <person name="Ilik V."/>
            <person name="Petrzelkova K.J."/>
            <person name="Pardy F."/>
            <person name="Fuh T."/>
            <person name="Niatou-Singa F.S."/>
            <person name="Gouil Q."/>
            <person name="Baker L."/>
            <person name="Ritchie M.E."/>
            <person name="Jex A.R."/>
            <person name="Gazzola D."/>
            <person name="Li H."/>
            <person name="Toshio Fujiwara R."/>
            <person name="Zhan B."/>
            <person name="Aroian R.V."/>
            <person name="Pafco B."/>
            <person name="Schwarz E.M."/>
        </authorList>
    </citation>
    <scope>NUCLEOTIDE SEQUENCE [LARGE SCALE GENOMIC DNA]</scope>
    <source>
        <strain evidence="2 3">Aroian</strain>
        <tissue evidence="2">Whole animal</tissue>
    </source>
</reference>
<proteinExistence type="predicted"/>
<feature type="region of interest" description="Disordered" evidence="1">
    <location>
        <begin position="131"/>
        <end position="160"/>
    </location>
</feature>
<evidence type="ECO:0000256" key="1">
    <source>
        <dbReference type="SAM" id="MobiDB-lite"/>
    </source>
</evidence>
<gene>
    <name evidence="2" type="primary">Necator_chrV.g20193</name>
    <name evidence="2" type="ORF">RB195_015401</name>
</gene>